<dbReference type="RefSeq" id="WP_089808995.1">
    <property type="nucleotide sequence ID" value="NZ_FOYT01000002.1"/>
</dbReference>
<dbReference type="Proteomes" id="UP000198531">
    <property type="component" value="Unassembled WGS sequence"/>
</dbReference>
<feature type="region of interest" description="Disordered" evidence="1">
    <location>
        <begin position="24"/>
        <end position="78"/>
    </location>
</feature>
<gene>
    <name evidence="2" type="ORF">SAMN04487947_3027</name>
</gene>
<accession>A0A1I6I7X5</accession>
<keyword evidence="3" id="KW-1185">Reference proteome</keyword>
<proteinExistence type="predicted"/>
<reference evidence="3" key="1">
    <citation type="submission" date="2016-10" db="EMBL/GenBank/DDBJ databases">
        <authorList>
            <person name="Varghese N."/>
            <person name="Submissions S."/>
        </authorList>
    </citation>
    <scope>NUCLEOTIDE SEQUENCE [LARGE SCALE GENOMIC DNA]</scope>
    <source>
        <strain evidence="3">CGMCC 1.7736</strain>
    </source>
</reference>
<evidence type="ECO:0000256" key="1">
    <source>
        <dbReference type="SAM" id="MobiDB-lite"/>
    </source>
</evidence>
<dbReference type="AlphaFoldDB" id="A0A1I6I7X5"/>
<dbReference type="PROSITE" id="PS51257">
    <property type="entry name" value="PROKAR_LIPOPROTEIN"/>
    <property type="match status" value="1"/>
</dbReference>
<dbReference type="EMBL" id="FOYT01000002">
    <property type="protein sequence ID" value="SFR62832.1"/>
    <property type="molecule type" value="Genomic_DNA"/>
</dbReference>
<organism evidence="2 3">
    <name type="scientific">Halogeometricum rufum</name>
    <dbReference type="NCBI Taxonomy" id="553469"/>
    <lineage>
        <taxon>Archaea</taxon>
        <taxon>Methanobacteriati</taxon>
        <taxon>Methanobacteriota</taxon>
        <taxon>Stenosarchaea group</taxon>
        <taxon>Halobacteria</taxon>
        <taxon>Halobacteriales</taxon>
        <taxon>Haloferacaceae</taxon>
        <taxon>Halogeometricum</taxon>
    </lineage>
</organism>
<dbReference type="OrthoDB" id="346469at2157"/>
<feature type="compositionally biased region" description="Low complexity" evidence="1">
    <location>
        <begin position="35"/>
        <end position="50"/>
    </location>
</feature>
<protein>
    <recommendedName>
        <fullName evidence="4">Lipoprotein</fullName>
    </recommendedName>
</protein>
<evidence type="ECO:0000313" key="3">
    <source>
        <dbReference type="Proteomes" id="UP000198531"/>
    </source>
</evidence>
<evidence type="ECO:0008006" key="4">
    <source>
        <dbReference type="Google" id="ProtNLM"/>
    </source>
</evidence>
<name>A0A1I6I7X5_9EURY</name>
<sequence length="181" mass="19767">MPSTRSTLAVAALFLLAGCLGGAAPGTDAPDTDAPDTGSPSETTATAAAAYTPLPDRSTPFPEGPKSPPERPAELTAESLRPYLTTYERRWVYNEMYPGPNKNYEAHVSDCEVRWLDERDVGYVAVVACTAYAEYEAMPAENGTPVRTHADWFTQSFTYLVDEDAVVRRRPTDAEARRADD</sequence>
<evidence type="ECO:0000313" key="2">
    <source>
        <dbReference type="EMBL" id="SFR62832.1"/>
    </source>
</evidence>